<sequence>MDRGHGSHVMTDVSPLYAWGGLNREIFLWINQGGGPWKDQAALAGTWVGDHRWYPIAIAIVLGLALLRPRWLAPYRVLVLSWAYLLNWAAIAALKPLLDFPRPLAALGPHWVHVLGRPEFQHGFPSGHAAWVFLLLGSLSPGASWPLRLLLLLFALWVAWARVAVGAHFPADVLGGALIGLACAALASLLLRPWRPGVEARWNPAAGRRP</sequence>
<reference evidence="3" key="1">
    <citation type="submission" date="2018-10" db="EMBL/GenBank/DDBJ databases">
        <title>Acidithiobacillus sulfuriphilus sp. nov.: an extremely acidophilic sulfur-oxidizing chemolithotroph isolated from a neutral pH environment.</title>
        <authorList>
            <person name="Falagan C."/>
            <person name="Moya-Beltran A."/>
            <person name="Quatrini R."/>
            <person name="Johnson D.B."/>
        </authorList>
    </citation>
    <scope>NUCLEOTIDE SEQUENCE [LARGE SCALE GENOMIC DNA]</scope>
    <source>
        <strain evidence="3">CJ-2</strain>
    </source>
</reference>
<feature type="transmembrane region" description="Helical" evidence="1">
    <location>
        <begin position="52"/>
        <end position="68"/>
    </location>
</feature>
<keyword evidence="1" id="KW-0812">Transmembrane</keyword>
<dbReference type="SMART" id="SM00014">
    <property type="entry name" value="acidPPc"/>
    <property type="match status" value="1"/>
</dbReference>
<comment type="caution">
    <text evidence="3">The sequence shown here is derived from an EMBL/GenBank/DDBJ whole genome shotgun (WGS) entry which is preliminary data.</text>
</comment>
<feature type="transmembrane region" description="Helical" evidence="1">
    <location>
        <begin position="149"/>
        <end position="167"/>
    </location>
</feature>
<feature type="transmembrane region" description="Helical" evidence="1">
    <location>
        <begin position="173"/>
        <end position="191"/>
    </location>
</feature>
<feature type="domain" description="Phosphatidic acid phosphatase type 2/haloperoxidase" evidence="2">
    <location>
        <begin position="76"/>
        <end position="188"/>
    </location>
</feature>
<feature type="transmembrane region" description="Helical" evidence="1">
    <location>
        <begin position="75"/>
        <end position="94"/>
    </location>
</feature>
<dbReference type="Gene3D" id="1.20.144.10">
    <property type="entry name" value="Phosphatidic acid phosphatase type 2/haloperoxidase"/>
    <property type="match status" value="1"/>
</dbReference>
<evidence type="ECO:0000313" key="3">
    <source>
        <dbReference type="EMBL" id="RNF59718.1"/>
    </source>
</evidence>
<dbReference type="EMBL" id="RIZI01000181">
    <property type="protein sequence ID" value="RNF59718.1"/>
    <property type="molecule type" value="Genomic_DNA"/>
</dbReference>
<proteinExistence type="predicted"/>
<keyword evidence="1" id="KW-1133">Transmembrane helix</keyword>
<dbReference type="PANTHER" id="PTHR14969">
    <property type="entry name" value="SPHINGOSINE-1-PHOSPHATE PHOSPHOHYDROLASE"/>
    <property type="match status" value="1"/>
</dbReference>
<organism evidence="3">
    <name type="scientific">Acidithiobacillus sulfuriphilus</name>
    <dbReference type="NCBI Taxonomy" id="1867749"/>
    <lineage>
        <taxon>Bacteria</taxon>
        <taxon>Pseudomonadati</taxon>
        <taxon>Pseudomonadota</taxon>
        <taxon>Acidithiobacillia</taxon>
        <taxon>Acidithiobacillales</taxon>
        <taxon>Acidithiobacillaceae</taxon>
        <taxon>Acidithiobacillus</taxon>
    </lineage>
</organism>
<gene>
    <name evidence="3" type="ORF">EC580_10455</name>
</gene>
<dbReference type="AlphaFoldDB" id="A0A3M8QU28"/>
<keyword evidence="1" id="KW-0472">Membrane</keyword>
<accession>A0A3M8QU28</accession>
<protein>
    <submittedName>
        <fullName evidence="3">Phosphatase PAP2 family protein</fullName>
    </submittedName>
</protein>
<dbReference type="PANTHER" id="PTHR14969:SF13">
    <property type="entry name" value="AT30094P"/>
    <property type="match status" value="1"/>
</dbReference>
<dbReference type="SUPFAM" id="SSF48317">
    <property type="entry name" value="Acid phosphatase/Vanadium-dependent haloperoxidase"/>
    <property type="match status" value="1"/>
</dbReference>
<evidence type="ECO:0000256" key="1">
    <source>
        <dbReference type="SAM" id="Phobius"/>
    </source>
</evidence>
<dbReference type="InterPro" id="IPR000326">
    <property type="entry name" value="PAP2/HPO"/>
</dbReference>
<dbReference type="Pfam" id="PF01569">
    <property type="entry name" value="PAP2"/>
    <property type="match status" value="1"/>
</dbReference>
<evidence type="ECO:0000259" key="2">
    <source>
        <dbReference type="SMART" id="SM00014"/>
    </source>
</evidence>
<dbReference type="InterPro" id="IPR036938">
    <property type="entry name" value="PAP2/HPO_sf"/>
</dbReference>
<name>A0A3M8QU28_9PROT</name>